<keyword evidence="3" id="KW-1185">Reference proteome</keyword>
<dbReference type="OrthoDB" id="3557394at2759"/>
<proteinExistence type="predicted"/>
<reference evidence="2" key="1">
    <citation type="journal article" date="2020" name="Stud. Mycol.">
        <title>101 Dothideomycetes genomes: a test case for predicting lifestyles and emergence of pathogens.</title>
        <authorList>
            <person name="Haridas S."/>
            <person name="Albert R."/>
            <person name="Binder M."/>
            <person name="Bloem J."/>
            <person name="Labutti K."/>
            <person name="Salamov A."/>
            <person name="Andreopoulos B."/>
            <person name="Baker S."/>
            <person name="Barry K."/>
            <person name="Bills G."/>
            <person name="Bluhm B."/>
            <person name="Cannon C."/>
            <person name="Castanera R."/>
            <person name="Culley D."/>
            <person name="Daum C."/>
            <person name="Ezra D."/>
            <person name="Gonzalez J."/>
            <person name="Henrissat B."/>
            <person name="Kuo A."/>
            <person name="Liang C."/>
            <person name="Lipzen A."/>
            <person name="Lutzoni F."/>
            <person name="Magnuson J."/>
            <person name="Mondo S."/>
            <person name="Nolan M."/>
            <person name="Ohm R."/>
            <person name="Pangilinan J."/>
            <person name="Park H.-J."/>
            <person name="Ramirez L."/>
            <person name="Alfaro M."/>
            <person name="Sun H."/>
            <person name="Tritt A."/>
            <person name="Yoshinaga Y."/>
            <person name="Zwiers L.-H."/>
            <person name="Turgeon B."/>
            <person name="Goodwin S."/>
            <person name="Spatafora J."/>
            <person name="Crous P."/>
            <person name="Grigoriev I."/>
        </authorList>
    </citation>
    <scope>NUCLEOTIDE SEQUENCE</scope>
    <source>
        <strain evidence="2">CBS 269.34</strain>
    </source>
</reference>
<dbReference type="Proteomes" id="UP000799750">
    <property type="component" value="Unassembled WGS sequence"/>
</dbReference>
<dbReference type="PANTHER" id="PTHR24148">
    <property type="entry name" value="ANKYRIN REPEAT DOMAIN-CONTAINING PROTEIN 39 HOMOLOG-RELATED"/>
    <property type="match status" value="1"/>
</dbReference>
<dbReference type="AlphaFoldDB" id="A0A6A6RD15"/>
<dbReference type="Pfam" id="PF06985">
    <property type="entry name" value="HET"/>
    <property type="match status" value="1"/>
</dbReference>
<feature type="domain" description="Heterokaryon incompatibility" evidence="1">
    <location>
        <begin position="272"/>
        <end position="462"/>
    </location>
</feature>
<name>A0A6A6RD15_9PEZI</name>
<evidence type="ECO:0000259" key="1">
    <source>
        <dbReference type="Pfam" id="PF06985"/>
    </source>
</evidence>
<evidence type="ECO:0000313" key="2">
    <source>
        <dbReference type="EMBL" id="KAF2502451.1"/>
    </source>
</evidence>
<organism evidence="2 3">
    <name type="scientific">Lophium mytilinum</name>
    <dbReference type="NCBI Taxonomy" id="390894"/>
    <lineage>
        <taxon>Eukaryota</taxon>
        <taxon>Fungi</taxon>
        <taxon>Dikarya</taxon>
        <taxon>Ascomycota</taxon>
        <taxon>Pezizomycotina</taxon>
        <taxon>Dothideomycetes</taxon>
        <taxon>Pleosporomycetidae</taxon>
        <taxon>Mytilinidiales</taxon>
        <taxon>Mytilinidiaceae</taxon>
        <taxon>Lophium</taxon>
    </lineage>
</organism>
<evidence type="ECO:0000313" key="3">
    <source>
        <dbReference type="Proteomes" id="UP000799750"/>
    </source>
</evidence>
<accession>A0A6A6RD15</accession>
<gene>
    <name evidence="2" type="ORF">BU16DRAFT_576457</name>
</gene>
<dbReference type="Pfam" id="PF26639">
    <property type="entry name" value="Het-6_barrel"/>
    <property type="match status" value="1"/>
</dbReference>
<protein>
    <recommendedName>
        <fullName evidence="1">Heterokaryon incompatibility domain-containing protein</fullName>
    </recommendedName>
</protein>
<dbReference type="EMBL" id="MU004181">
    <property type="protein sequence ID" value="KAF2502451.1"/>
    <property type="molecule type" value="Genomic_DNA"/>
</dbReference>
<sequence length="949" mass="104175">MMDEWPAIGSSANLSLSAHASQLKKEINSLLDHDRSASTGEGSAVKQVPYDVVKELCGSVIGLLEKIECQPTLEDLAKAIRQIDQTTKTILTDVRAGKNSSESRPPTMAAGTTARTLPVKATIVTPVVEPPAPTTEETLELLGFNPQSIASMMKLPPKTLEKIIEAKKRGMERVQVKESTAGTVAPNSGTVKFNAQALATRTSSALHGAGGSSKILLQSQDPPQGPVHEKVYQSLAKDRNEIRLIKLSPSPDPNYDVGCELIVASLDQNPKYKALSYTWGNPNDTVPITLNGQRFDVTRNLKKALQSLRALDTDTPYWYWVDAICINQVDIEERMHQVGLMREIFERPTEVVVWLGETQASPGDELWDSGCFNWTGDASDVPKINSILSFAAALADTYPEKSDPRSANPLVLGFCFMRLLAGDVHLSDIPLLQNINLRSLCLIAFRDLVSQAWWNRIWVVQEVILPPTVTVIFGHFTAPLQLYADAYSNLRKHKLSCCASIDLTNDKDKSSMGLFTQKMKIITESANLWRRKEKTSLLTLLRLYFTKDATDPRDKVYGLLGLVTDWGSQDSSPKIKPDYAITSSVLFQDVAVQSILGSGTLDILVFRTEGMYHGVTQQLRKILTAAAYPPGTSLPSGTLDPDNPVHLTLPSWTPNWETINQRGFEIQTTERINRISNFNACASCPAPAPDILYTESPVLTRTRVLTLFGIRVGKIAEATFPFLVTNMSALKTDKLPLPIYPANSPLSTQPYVAGGTQYDATWRALCADTMFTSAEADAKEETSKTGPDTKNMFRRATEEGDLASIQAWRKWIAGQASHGVRQPPALKDFPSAEDYARVVAADNAIRSAVLSRSFFRTDTGYMGLGTGASPSHELFILLGSRTPHLLRSLGEMKVEGKGVKTMYMLAGEAYVPGIMDGEIIRKWVGEEGKGMDVDGLRKAGLDVQELLVI</sequence>
<dbReference type="PANTHER" id="PTHR24148:SF64">
    <property type="entry name" value="HETEROKARYON INCOMPATIBILITY DOMAIN-CONTAINING PROTEIN"/>
    <property type="match status" value="1"/>
</dbReference>
<dbReference type="InterPro" id="IPR052895">
    <property type="entry name" value="HetReg/Transcr_Mod"/>
</dbReference>
<dbReference type="InterPro" id="IPR010730">
    <property type="entry name" value="HET"/>
</dbReference>